<gene>
    <name evidence="4" type="ORF">A2519_22030</name>
</gene>
<sequence length="438" mass="50489">MIQTLTDWNPWWTGQKPPSSKPRPTYLARIQKYMTSGELLFLNGVRRSGKTTLMLQAIEGLLNNGTNPKQIFSVNFDDPAFGDVKNPLAAVLDCYHSEVYPGKDCYLFLDEIQAVPAWERQIKKYYDLGLYRIVLSGSSAHLLGTTLANLLSGRYFQIQVFPLDFTEYLAFNNVAFQDAVSLFAQKDRVCFFLNEYLSKGGFPRAAMEKDDLLRQDLLKSYYDSIIFKDIVSTHSVRKIDTLKTFIHYLFTNFASLYSIKGLARLLHLDHQTATEYIRYLHDAHLVTSIPLFDYSLKIQERNNRKAYCVDNGLRNSVSFKFSSDSGRLAENVAFNALNRGHDQVYYWKGKGEVDFVIKNSDQTLWAINICFSNDIPERERESLFEFKKEFPDKSARLVILTKDVEKIEMGIEYIPLWKWLCMLEGKGRGRGEEGQGRC</sequence>
<dbReference type="InterPro" id="IPR027417">
    <property type="entry name" value="P-loop_NTPase"/>
</dbReference>
<dbReference type="Pfam" id="PF13635">
    <property type="entry name" value="DUF4143"/>
    <property type="match status" value="1"/>
</dbReference>
<evidence type="ECO:0008006" key="6">
    <source>
        <dbReference type="Google" id="ProtNLM"/>
    </source>
</evidence>
<organism evidence="4 5">
    <name type="scientific">Candidatus Raymondbacteria bacterium RIFOXYD12_FULL_49_13</name>
    <dbReference type="NCBI Taxonomy" id="1817890"/>
    <lineage>
        <taxon>Bacteria</taxon>
        <taxon>Raymondiibacteriota</taxon>
    </lineage>
</organism>
<evidence type="ECO:0000313" key="4">
    <source>
        <dbReference type="EMBL" id="OGK07596.1"/>
    </source>
</evidence>
<feature type="domain" description="DUF4143" evidence="3">
    <location>
        <begin position="228"/>
        <end position="370"/>
    </location>
</feature>
<name>A0A1F7FM65_UNCRA</name>
<evidence type="ECO:0000313" key="5">
    <source>
        <dbReference type="Proteomes" id="UP000179243"/>
    </source>
</evidence>
<dbReference type="InterPro" id="IPR025420">
    <property type="entry name" value="DUF4143"/>
</dbReference>
<feature type="region of interest" description="Disordered" evidence="1">
    <location>
        <begin position="1"/>
        <end position="23"/>
    </location>
</feature>
<dbReference type="SUPFAM" id="SSF52540">
    <property type="entry name" value="P-loop containing nucleoside triphosphate hydrolases"/>
    <property type="match status" value="1"/>
</dbReference>
<reference evidence="4 5" key="1">
    <citation type="journal article" date="2016" name="Nat. Commun.">
        <title>Thousands of microbial genomes shed light on interconnected biogeochemical processes in an aquifer system.</title>
        <authorList>
            <person name="Anantharaman K."/>
            <person name="Brown C.T."/>
            <person name="Hug L.A."/>
            <person name="Sharon I."/>
            <person name="Castelle C.J."/>
            <person name="Probst A.J."/>
            <person name="Thomas B.C."/>
            <person name="Singh A."/>
            <person name="Wilkins M.J."/>
            <person name="Karaoz U."/>
            <person name="Brodie E.L."/>
            <person name="Williams K.H."/>
            <person name="Hubbard S.S."/>
            <person name="Banfield J.F."/>
        </authorList>
    </citation>
    <scope>NUCLEOTIDE SEQUENCE [LARGE SCALE GENOMIC DNA]</scope>
</reference>
<dbReference type="PANTHER" id="PTHR33295">
    <property type="entry name" value="ATPASE"/>
    <property type="match status" value="1"/>
</dbReference>
<proteinExistence type="predicted"/>
<protein>
    <recommendedName>
        <fullName evidence="6">AAA+ ATPase domain-containing protein</fullName>
    </recommendedName>
</protein>
<dbReference type="Proteomes" id="UP000179243">
    <property type="component" value="Unassembled WGS sequence"/>
</dbReference>
<accession>A0A1F7FM65</accession>
<dbReference type="Pfam" id="PF13173">
    <property type="entry name" value="AAA_14"/>
    <property type="match status" value="1"/>
</dbReference>
<dbReference type="EMBL" id="MFYX01000002">
    <property type="protein sequence ID" value="OGK07596.1"/>
    <property type="molecule type" value="Genomic_DNA"/>
</dbReference>
<feature type="domain" description="AAA" evidence="2">
    <location>
        <begin position="38"/>
        <end position="169"/>
    </location>
</feature>
<evidence type="ECO:0000256" key="1">
    <source>
        <dbReference type="SAM" id="MobiDB-lite"/>
    </source>
</evidence>
<comment type="caution">
    <text evidence="4">The sequence shown here is derived from an EMBL/GenBank/DDBJ whole genome shotgun (WGS) entry which is preliminary data.</text>
</comment>
<evidence type="ECO:0000259" key="3">
    <source>
        <dbReference type="Pfam" id="PF13635"/>
    </source>
</evidence>
<evidence type="ECO:0000259" key="2">
    <source>
        <dbReference type="Pfam" id="PF13173"/>
    </source>
</evidence>
<dbReference type="AlphaFoldDB" id="A0A1F7FM65"/>
<dbReference type="InterPro" id="IPR041682">
    <property type="entry name" value="AAA_14"/>
</dbReference>
<dbReference type="PANTHER" id="PTHR33295:SF18">
    <property type="entry name" value="AAA+ ATPASE DOMAIN-CONTAINING PROTEIN"/>
    <property type="match status" value="1"/>
</dbReference>